<gene>
    <name evidence="2" type="ORF">PGB34_22240</name>
</gene>
<dbReference type="InterPro" id="IPR011048">
    <property type="entry name" value="Haem_d1_sf"/>
</dbReference>
<dbReference type="AlphaFoldDB" id="A0AAE3NCE8"/>
<comment type="caution">
    <text evidence="2">The sequence shown here is derived from an EMBL/GenBank/DDBJ whole genome shotgun (WGS) entry which is preliminary data.</text>
</comment>
<organism evidence="2 3">
    <name type="scientific">Xenophilus arseniciresistens</name>
    <dbReference type="NCBI Taxonomy" id="1283306"/>
    <lineage>
        <taxon>Bacteria</taxon>
        <taxon>Pseudomonadati</taxon>
        <taxon>Pseudomonadota</taxon>
        <taxon>Betaproteobacteria</taxon>
        <taxon>Burkholderiales</taxon>
        <taxon>Comamonadaceae</taxon>
        <taxon>Xenophilus</taxon>
    </lineage>
</organism>
<dbReference type="PANTHER" id="PTHR47197:SF3">
    <property type="entry name" value="DIHYDRO-HEME D1 DEHYDROGENASE"/>
    <property type="match status" value="1"/>
</dbReference>
<accession>A0AAE3NCE8</accession>
<reference evidence="2" key="1">
    <citation type="submission" date="2023-01" db="EMBL/GenBank/DDBJ databases">
        <title>Xenophilus mangrovi sp. nov., isolated from soil of Mangrove nature reserve.</title>
        <authorList>
            <person name="Xu S."/>
            <person name="Liu Z."/>
            <person name="Xu Y."/>
        </authorList>
    </citation>
    <scope>NUCLEOTIDE SEQUENCE</scope>
    <source>
        <strain evidence="2">YW8</strain>
    </source>
</reference>
<proteinExistence type="predicted"/>
<dbReference type="Proteomes" id="UP001212602">
    <property type="component" value="Unassembled WGS sequence"/>
</dbReference>
<dbReference type="EMBL" id="JAQIPB010000014">
    <property type="protein sequence ID" value="MDA7419101.1"/>
    <property type="molecule type" value="Genomic_DNA"/>
</dbReference>
<feature type="chain" id="PRO_5042176035" evidence="1">
    <location>
        <begin position="39"/>
        <end position="472"/>
    </location>
</feature>
<dbReference type="PANTHER" id="PTHR47197">
    <property type="entry name" value="PROTEIN NIRF"/>
    <property type="match status" value="1"/>
</dbReference>
<protein>
    <submittedName>
        <fullName evidence="2">ATP-binding protein</fullName>
    </submittedName>
</protein>
<evidence type="ECO:0000313" key="3">
    <source>
        <dbReference type="Proteomes" id="UP001212602"/>
    </source>
</evidence>
<evidence type="ECO:0000313" key="2">
    <source>
        <dbReference type="EMBL" id="MDA7419101.1"/>
    </source>
</evidence>
<dbReference type="InterPro" id="IPR051200">
    <property type="entry name" value="Host-pathogen_enzymatic-act"/>
</dbReference>
<dbReference type="Gene3D" id="2.130.10.10">
    <property type="entry name" value="YVTN repeat-like/Quinoprotein amine dehydrogenase"/>
    <property type="match status" value="1"/>
</dbReference>
<dbReference type="InterPro" id="IPR015943">
    <property type="entry name" value="WD40/YVTN_repeat-like_dom_sf"/>
</dbReference>
<dbReference type="RefSeq" id="WP_271430302.1">
    <property type="nucleotide sequence ID" value="NZ_JAQIPB010000014.1"/>
</dbReference>
<dbReference type="GO" id="GO:0005524">
    <property type="term" value="F:ATP binding"/>
    <property type="evidence" value="ECO:0007669"/>
    <property type="project" value="UniProtKB-KW"/>
</dbReference>
<evidence type="ECO:0000256" key="1">
    <source>
        <dbReference type="SAM" id="SignalP"/>
    </source>
</evidence>
<name>A0AAE3NCE8_9BURK</name>
<sequence length="472" mass="48762">MSAAQLPSRFRVARPVAAIGLALLLSACATGPSFEAPADDFKGRISLVDTPVVVPGTEVKIAGQGFVPGQQVQLSYGGVALAAPATADAEGKFRTAFTVPANAPAGQHPVVVSATKPAAALVHPLKVSPNVPLSGQDKFALSSQKLVQGLYQAAYSAKTDRVFVTSAVGRPPVTQSQLLKVNAQTLAVEAAVTPAAAPARAPAPGQQARAPGVFAVYGVGVDDSNGTVWVTNTRQDTVAVYRQSDLQLVKQFAPGTVPHARDVLVDEARGKAFSSPVGHPAIKVFDTRSLQELPEIKVQTTIKGRDAKDFSPMSIDLDRASGKLYAVSGAGEVAVIDTRSGTVEKVFIVEEIKSGTGIGIDERSKRLFVTGQGSDNVVIVDPATGKTLHDVPVGAGALNVAVDAPRGLAYVPNRAAGTVTVVNTNGQIVANLPGGTLPNHATFDGKGSIYAVNKARGADDAQGDRITRISPR</sequence>
<keyword evidence="2" id="KW-0547">Nucleotide-binding</keyword>
<keyword evidence="2" id="KW-0067">ATP-binding</keyword>
<dbReference type="SUPFAM" id="SSF51004">
    <property type="entry name" value="C-terminal (heme d1) domain of cytochrome cd1-nitrite reductase"/>
    <property type="match status" value="1"/>
</dbReference>
<feature type="signal peptide" evidence="1">
    <location>
        <begin position="1"/>
        <end position="38"/>
    </location>
</feature>
<keyword evidence="1" id="KW-0732">Signal</keyword>
<keyword evidence="3" id="KW-1185">Reference proteome</keyword>